<evidence type="ECO:0000313" key="3">
    <source>
        <dbReference type="Proteomes" id="UP000235672"/>
    </source>
</evidence>
<feature type="domain" description="Heterokaryon incompatibility" evidence="1">
    <location>
        <begin position="196"/>
        <end position="364"/>
    </location>
</feature>
<accession>A0A2J6PVP0</accession>
<organism evidence="2 3">
    <name type="scientific">Hyaloscypha hepaticicola</name>
    <dbReference type="NCBI Taxonomy" id="2082293"/>
    <lineage>
        <taxon>Eukaryota</taxon>
        <taxon>Fungi</taxon>
        <taxon>Dikarya</taxon>
        <taxon>Ascomycota</taxon>
        <taxon>Pezizomycotina</taxon>
        <taxon>Leotiomycetes</taxon>
        <taxon>Helotiales</taxon>
        <taxon>Hyaloscyphaceae</taxon>
        <taxon>Hyaloscypha</taxon>
    </lineage>
</organism>
<dbReference type="InterPro" id="IPR010730">
    <property type="entry name" value="HET"/>
</dbReference>
<dbReference type="Proteomes" id="UP000235672">
    <property type="component" value="Unassembled WGS sequence"/>
</dbReference>
<dbReference type="EMBL" id="KZ613496">
    <property type="protein sequence ID" value="PMD18085.1"/>
    <property type="molecule type" value="Genomic_DNA"/>
</dbReference>
<dbReference type="OrthoDB" id="5347061at2759"/>
<proteinExistence type="predicted"/>
<dbReference type="PANTHER" id="PTHR33112">
    <property type="entry name" value="DOMAIN PROTEIN, PUTATIVE-RELATED"/>
    <property type="match status" value="1"/>
</dbReference>
<dbReference type="Pfam" id="PF06985">
    <property type="entry name" value="HET"/>
    <property type="match status" value="1"/>
</dbReference>
<name>A0A2J6PVP0_9HELO</name>
<dbReference type="STRING" id="1745343.A0A2J6PVP0"/>
<evidence type="ECO:0000313" key="2">
    <source>
        <dbReference type="EMBL" id="PMD18085.1"/>
    </source>
</evidence>
<protein>
    <submittedName>
        <fullName evidence="2">HET-domain-containing protein</fullName>
    </submittedName>
</protein>
<dbReference type="AlphaFoldDB" id="A0A2J6PVP0"/>
<reference evidence="2 3" key="1">
    <citation type="submission" date="2016-05" db="EMBL/GenBank/DDBJ databases">
        <title>A degradative enzymes factory behind the ericoid mycorrhizal symbiosis.</title>
        <authorList>
            <consortium name="DOE Joint Genome Institute"/>
            <person name="Martino E."/>
            <person name="Morin E."/>
            <person name="Grelet G."/>
            <person name="Kuo A."/>
            <person name="Kohler A."/>
            <person name="Daghino S."/>
            <person name="Barry K."/>
            <person name="Choi C."/>
            <person name="Cichocki N."/>
            <person name="Clum A."/>
            <person name="Copeland A."/>
            <person name="Hainaut M."/>
            <person name="Haridas S."/>
            <person name="Labutti K."/>
            <person name="Lindquist E."/>
            <person name="Lipzen A."/>
            <person name="Khouja H.-R."/>
            <person name="Murat C."/>
            <person name="Ohm R."/>
            <person name="Olson A."/>
            <person name="Spatafora J."/>
            <person name="Veneault-Fourrey C."/>
            <person name="Henrissat B."/>
            <person name="Grigoriev I."/>
            <person name="Martin F."/>
            <person name="Perotto S."/>
        </authorList>
    </citation>
    <scope>NUCLEOTIDE SEQUENCE [LARGE SCALE GENOMIC DNA]</scope>
    <source>
        <strain evidence="2 3">UAMH 7357</strain>
    </source>
</reference>
<evidence type="ECO:0000259" key="1">
    <source>
        <dbReference type="Pfam" id="PF06985"/>
    </source>
</evidence>
<sequence length="668" mass="74901">MGSPSRSLTCAVCLDLIPNHLPTSGWRFEVAENLLIESSLHFSFSEIEVSSRSCALCSVIKDGVEIMFQGELRGLGERECSIIVHHGSPLEVKIFGQDGNDEESVRMQFFAQEGKCNPKLAAFGTARDIAPLVSPKSHSPLIQSWIMGCLQTHSACRQRPGGVLPTRLLDISLNQDSSIFLVYTRNLPVSSDVPLYATLSHCWGKKQFIKTISSNVDSFQKCIPFEGLPRTFQDAISVARELGIKYIWIDSLCIIQDSIADWKHESALMASVYSNSYLNIAATGSSDSSQAFLSSRDLTCKCVPIPTKFLADGIEGEEPEIFVRASLNRVHKLYSTPGRTLPWSPDEDRNFEAPLLSRAWVFQERYLAPRALHFHQSELVMECRAGLRCECSGLDHFTSNPLRDVNDMSFTSWFWVVEEFSRLNLTHQSDRLEALMGVAKVFWERLGCSYLHGVWENDIAKGLLWNVTRAVIHETTPSKWARQEKNVAPTWSWASLVIPEGSRIYFPAGEGETFRSDERFEFLGTDTATDSLQSLFRNESGAIFVKCAVAEATACFVVGEEDSKPDAILIFQEDLDDAVLITVLYWSTDVLPNLEEQLGTISWDVNCLLLGSAEERDEETDEPVNFNHMLVLRASSDTSGAWERVGILNTEEEVGSPWVFEEKIFRLV</sequence>
<keyword evidence="3" id="KW-1185">Reference proteome</keyword>
<dbReference type="PANTHER" id="PTHR33112:SF10">
    <property type="entry name" value="TOL"/>
    <property type="match status" value="1"/>
</dbReference>
<gene>
    <name evidence="2" type="ORF">NA56DRAFT_648241</name>
</gene>